<dbReference type="SUPFAM" id="SSF103473">
    <property type="entry name" value="MFS general substrate transporter"/>
    <property type="match status" value="1"/>
</dbReference>
<dbReference type="RefSeq" id="WP_099615235.1">
    <property type="nucleotide sequence ID" value="NZ_KZ319373.1"/>
</dbReference>
<protein>
    <recommendedName>
        <fullName evidence="5">Major facilitator superfamily (MFS) profile domain-containing protein</fullName>
    </recommendedName>
</protein>
<evidence type="ECO:0000256" key="1">
    <source>
        <dbReference type="ARBA" id="ARBA00022692"/>
    </source>
</evidence>
<evidence type="ECO:0000256" key="4">
    <source>
        <dbReference type="SAM" id="Phobius"/>
    </source>
</evidence>
<dbReference type="InterPro" id="IPR036259">
    <property type="entry name" value="MFS_trans_sf"/>
</dbReference>
<dbReference type="EMBL" id="NTFH01000010">
    <property type="protein sequence ID" value="PHQ14283.1"/>
    <property type="molecule type" value="Genomic_DNA"/>
</dbReference>
<feature type="transmembrane region" description="Helical" evidence="4">
    <location>
        <begin position="297"/>
        <end position="315"/>
    </location>
</feature>
<feature type="transmembrane region" description="Helical" evidence="4">
    <location>
        <begin position="321"/>
        <end position="340"/>
    </location>
</feature>
<evidence type="ECO:0000256" key="2">
    <source>
        <dbReference type="ARBA" id="ARBA00022989"/>
    </source>
</evidence>
<sequence>MKPMFYGWWIVAACTLLVTISWSLGIFGMGVYVYALTDTRGFSIGTVSAGVTTAFVFSALLMVSVGRAITRRGPRLVVATGGLAMALAVGLMPHCRELWQLYAVFLVLGTGMACLSTNTVGSTLAPWFERFQGRAMSTAMLGGSIGGMIGTPLLVGGIRLWGFQTTGLIAAAVALMVIWPLAAFVLKTRPQDIGENPDGLGPVGISGEGAAPPGQPFNSGAWGLRKALATRQFRSHALAFGLGLMVQVGFVSHHVSIAIPALGVSGAASAVFAAAVAAFVGRLLLARYADYLDVRRTGAGVLLLAAVSVAGMALFPGPWSLMGLSIVYGLTMGNVTTLAPMIIRREFGAASFGVVFGLAATLNQLAMSVGPTLFGVLREAFGSYGPALLLGGLLNVLAALVIVWGGRRPLPAASPAV</sequence>
<feature type="transmembrane region" description="Helical" evidence="4">
    <location>
        <begin position="233"/>
        <end position="251"/>
    </location>
</feature>
<dbReference type="GO" id="GO:0022857">
    <property type="term" value="F:transmembrane transporter activity"/>
    <property type="evidence" value="ECO:0007669"/>
    <property type="project" value="InterPro"/>
</dbReference>
<dbReference type="Proteomes" id="UP000231409">
    <property type="component" value="Unassembled WGS sequence"/>
</dbReference>
<evidence type="ECO:0000313" key="7">
    <source>
        <dbReference type="Proteomes" id="UP000231409"/>
    </source>
</evidence>
<gene>
    <name evidence="6" type="ORF">CLH61_13245</name>
</gene>
<feature type="transmembrane region" description="Helical" evidence="4">
    <location>
        <begin position="257"/>
        <end position="285"/>
    </location>
</feature>
<dbReference type="AlphaFoldDB" id="A0A2G1UIH6"/>
<feature type="transmembrane region" description="Helical" evidence="4">
    <location>
        <begin position="75"/>
        <end position="93"/>
    </location>
</feature>
<dbReference type="InterPro" id="IPR050327">
    <property type="entry name" value="Proton-linked_MCT"/>
</dbReference>
<keyword evidence="3 4" id="KW-0472">Membrane</keyword>
<feature type="transmembrane region" description="Helical" evidence="4">
    <location>
        <begin position="99"/>
        <end position="128"/>
    </location>
</feature>
<comment type="caution">
    <text evidence="6">The sequence shown here is derived from an EMBL/GenBank/DDBJ whole genome shotgun (WGS) entry which is preliminary data.</text>
</comment>
<feature type="transmembrane region" description="Helical" evidence="4">
    <location>
        <begin position="140"/>
        <end position="161"/>
    </location>
</feature>
<dbReference type="InterPro" id="IPR011701">
    <property type="entry name" value="MFS"/>
</dbReference>
<feature type="transmembrane region" description="Helical" evidence="4">
    <location>
        <begin position="167"/>
        <end position="186"/>
    </location>
</feature>
<feature type="transmembrane region" description="Helical" evidence="4">
    <location>
        <begin position="387"/>
        <end position="405"/>
    </location>
</feature>
<organism evidence="6 7">
    <name type="scientific">Marinobacter profundi</name>
    <dbReference type="NCBI Taxonomy" id="2666256"/>
    <lineage>
        <taxon>Bacteria</taxon>
        <taxon>Pseudomonadati</taxon>
        <taxon>Pseudomonadota</taxon>
        <taxon>Gammaproteobacteria</taxon>
        <taxon>Pseudomonadales</taxon>
        <taxon>Marinobacteraceae</taxon>
        <taxon>Marinobacter</taxon>
    </lineage>
</organism>
<feature type="transmembrane region" description="Helical" evidence="4">
    <location>
        <begin position="41"/>
        <end position="63"/>
    </location>
</feature>
<feature type="transmembrane region" description="Helical" evidence="4">
    <location>
        <begin position="7"/>
        <end position="35"/>
    </location>
</feature>
<keyword evidence="2 4" id="KW-1133">Transmembrane helix</keyword>
<keyword evidence="7" id="KW-1185">Reference proteome</keyword>
<name>A0A2G1UIH6_9GAMM</name>
<dbReference type="PROSITE" id="PS50850">
    <property type="entry name" value="MFS"/>
    <property type="match status" value="1"/>
</dbReference>
<evidence type="ECO:0000313" key="6">
    <source>
        <dbReference type="EMBL" id="PHQ14283.1"/>
    </source>
</evidence>
<proteinExistence type="predicted"/>
<reference evidence="6 7" key="1">
    <citation type="submission" date="2017-09" db="EMBL/GenBank/DDBJ databases">
        <title>The draft genome sequences of Marinobacter sp. PWS21.</title>
        <authorList>
            <person name="Cao J."/>
        </authorList>
    </citation>
    <scope>NUCLEOTIDE SEQUENCE [LARGE SCALE GENOMIC DNA]</scope>
    <source>
        <strain evidence="6 7">PWS21</strain>
    </source>
</reference>
<dbReference type="PANTHER" id="PTHR11360:SF290">
    <property type="entry name" value="MONOCARBOXYLATE MFS PERMEASE"/>
    <property type="match status" value="1"/>
</dbReference>
<keyword evidence="1 4" id="KW-0812">Transmembrane</keyword>
<dbReference type="PANTHER" id="PTHR11360">
    <property type="entry name" value="MONOCARBOXYLATE TRANSPORTER"/>
    <property type="match status" value="1"/>
</dbReference>
<dbReference type="Pfam" id="PF07690">
    <property type="entry name" value="MFS_1"/>
    <property type="match status" value="1"/>
</dbReference>
<dbReference type="Gene3D" id="1.20.1250.20">
    <property type="entry name" value="MFS general substrate transporter like domains"/>
    <property type="match status" value="2"/>
</dbReference>
<feature type="domain" description="Major facilitator superfamily (MFS) profile" evidence="5">
    <location>
        <begin position="227"/>
        <end position="417"/>
    </location>
</feature>
<evidence type="ECO:0000259" key="5">
    <source>
        <dbReference type="PROSITE" id="PS50850"/>
    </source>
</evidence>
<feature type="transmembrane region" description="Helical" evidence="4">
    <location>
        <begin position="347"/>
        <end position="367"/>
    </location>
</feature>
<evidence type="ECO:0000256" key="3">
    <source>
        <dbReference type="ARBA" id="ARBA00023136"/>
    </source>
</evidence>
<dbReference type="InterPro" id="IPR020846">
    <property type="entry name" value="MFS_dom"/>
</dbReference>
<accession>A0A2G1UIH6</accession>